<dbReference type="RefSeq" id="WP_218261128.1">
    <property type="nucleotide sequence ID" value="NZ_CP077715.1"/>
</dbReference>
<dbReference type="Proteomes" id="UP000693941">
    <property type="component" value="Chromosome"/>
</dbReference>
<keyword evidence="1" id="KW-1133">Transmembrane helix</keyword>
<dbReference type="EMBL" id="CP077715">
    <property type="protein sequence ID" value="QXJ31003.1"/>
    <property type="molecule type" value="Genomic_DNA"/>
</dbReference>
<dbReference type="GeneID" id="65559185"/>
<gene>
    <name evidence="2" type="ORF">J5U21_00652</name>
</gene>
<proteinExistence type="predicted"/>
<evidence type="ECO:0000313" key="3">
    <source>
        <dbReference type="Proteomes" id="UP000693941"/>
    </source>
</evidence>
<keyword evidence="1" id="KW-0812">Transmembrane</keyword>
<organism evidence="2 3">
    <name type="scientific">Saccharolobus shibatae</name>
    <dbReference type="NCBI Taxonomy" id="2286"/>
    <lineage>
        <taxon>Archaea</taxon>
        <taxon>Thermoproteota</taxon>
        <taxon>Thermoprotei</taxon>
        <taxon>Sulfolobales</taxon>
        <taxon>Sulfolobaceae</taxon>
        <taxon>Saccharolobus</taxon>
    </lineage>
</organism>
<name>A0A8F5GVC2_9CREN</name>
<keyword evidence="1" id="KW-0472">Membrane</keyword>
<accession>A0A8F5GVC2</accession>
<feature type="transmembrane region" description="Helical" evidence="1">
    <location>
        <begin position="150"/>
        <end position="174"/>
    </location>
</feature>
<evidence type="ECO:0000256" key="1">
    <source>
        <dbReference type="SAM" id="Phobius"/>
    </source>
</evidence>
<dbReference type="AlphaFoldDB" id="A0A8F5GVC2"/>
<reference evidence="2" key="1">
    <citation type="journal article" date="2021" name="Environ. Microbiol.">
        <title>New insights into the diversity and evolution of the archaeal mobilome from three complete genomes of Saccharolobus shibatae.</title>
        <authorList>
            <person name="Medvedeva S."/>
            <person name="Brandt D."/>
            <person name="Cvirkaite-Krupovic V."/>
            <person name="Liu Y."/>
            <person name="Severinov K."/>
            <person name="Ishino S."/>
            <person name="Ishino Y."/>
            <person name="Prangishvili D."/>
            <person name="Kalinowski J."/>
            <person name="Krupovic M."/>
        </authorList>
    </citation>
    <scope>NUCLEOTIDE SEQUENCE</scope>
    <source>
        <strain evidence="2">BEU9</strain>
    </source>
</reference>
<evidence type="ECO:0000313" key="2">
    <source>
        <dbReference type="EMBL" id="QXJ31003.1"/>
    </source>
</evidence>
<feature type="transmembrane region" description="Helical" evidence="1">
    <location>
        <begin position="6"/>
        <end position="24"/>
    </location>
</feature>
<feature type="transmembrane region" description="Helical" evidence="1">
    <location>
        <begin position="122"/>
        <end position="144"/>
    </location>
</feature>
<sequence>MNEVLQSVGLVVFTICYIIFLLMVSNSMKRRAKLLRDKLKVEFPLKFLEKSVDFLSSSEFAELMNELSLITNLSKINKNSLISDFYSRSPMIEKELEDLLLLISITNRIDNLSKDLERKSRLMRIAGIFIFLDILALIIIIRYFPSVDNIMYFILIGIMIGLLFIIFESFVTYAHSERYMKI</sequence>
<protein>
    <submittedName>
        <fullName evidence="2">Uncharacterized protein</fullName>
    </submittedName>
</protein>